<name>A0AA35RGB5_GEOBA</name>
<feature type="chain" id="PRO_5041371231" evidence="1">
    <location>
        <begin position="22"/>
        <end position="112"/>
    </location>
</feature>
<gene>
    <name evidence="2" type="ORF">GBAR_LOCUS7137</name>
</gene>
<evidence type="ECO:0000256" key="1">
    <source>
        <dbReference type="SAM" id="SignalP"/>
    </source>
</evidence>
<keyword evidence="1" id="KW-0732">Signal</keyword>
<proteinExistence type="predicted"/>
<evidence type="ECO:0000313" key="3">
    <source>
        <dbReference type="Proteomes" id="UP001174909"/>
    </source>
</evidence>
<organism evidence="2 3">
    <name type="scientific">Geodia barretti</name>
    <name type="common">Barrett's horny sponge</name>
    <dbReference type="NCBI Taxonomy" id="519541"/>
    <lineage>
        <taxon>Eukaryota</taxon>
        <taxon>Metazoa</taxon>
        <taxon>Porifera</taxon>
        <taxon>Demospongiae</taxon>
        <taxon>Heteroscleromorpha</taxon>
        <taxon>Tetractinellida</taxon>
        <taxon>Astrophorina</taxon>
        <taxon>Geodiidae</taxon>
        <taxon>Geodia</taxon>
    </lineage>
</organism>
<dbReference type="GO" id="GO:0098599">
    <property type="term" value="F:palmitoyl hydrolase activity"/>
    <property type="evidence" value="ECO:0007669"/>
    <property type="project" value="InterPro"/>
</dbReference>
<feature type="signal peptide" evidence="1">
    <location>
        <begin position="1"/>
        <end position="21"/>
    </location>
</feature>
<dbReference type="PRINTS" id="PR00414">
    <property type="entry name" value="PPTHIESTRASE"/>
</dbReference>
<reference evidence="2" key="1">
    <citation type="submission" date="2023-03" db="EMBL/GenBank/DDBJ databases">
        <authorList>
            <person name="Steffen K."/>
            <person name="Cardenas P."/>
        </authorList>
    </citation>
    <scope>NUCLEOTIDE SEQUENCE</scope>
</reference>
<dbReference type="Pfam" id="PF02089">
    <property type="entry name" value="Palm_thioest"/>
    <property type="match status" value="1"/>
</dbReference>
<dbReference type="EMBL" id="CASHTH010001072">
    <property type="protein sequence ID" value="CAI8010955.1"/>
    <property type="molecule type" value="Genomic_DNA"/>
</dbReference>
<accession>A0AA35RGB5</accession>
<evidence type="ECO:0000313" key="2">
    <source>
        <dbReference type="EMBL" id="CAI8010955.1"/>
    </source>
</evidence>
<dbReference type="Proteomes" id="UP001174909">
    <property type="component" value="Unassembled WGS sequence"/>
</dbReference>
<feature type="non-terminal residue" evidence="2">
    <location>
        <position position="1"/>
    </location>
</feature>
<dbReference type="Gene3D" id="3.40.50.1820">
    <property type="entry name" value="alpha/beta hydrolase"/>
    <property type="match status" value="1"/>
</dbReference>
<dbReference type="SUPFAM" id="SSF53474">
    <property type="entry name" value="alpha/beta-Hydrolases"/>
    <property type="match status" value="1"/>
</dbReference>
<dbReference type="InterPro" id="IPR002472">
    <property type="entry name" value="Palm_thioest"/>
</dbReference>
<sequence length="112" mass="12064">MVAKVVVFVLSAAIVVSSGVAQDVVPLVLWHGIGGSCCDPHHLGQLIALIEKEVPGIYIHSISFGKNPTEDVFFSFYGLLSDQVVFSIVEQIASRLLVSPIQVSISTKLYSH</sequence>
<keyword evidence="3" id="KW-1185">Reference proteome</keyword>
<dbReference type="AlphaFoldDB" id="A0AA35RGB5"/>
<protein>
    <submittedName>
        <fullName evidence="2">Palmitoyl-protein thioesterase 1</fullName>
    </submittedName>
</protein>
<dbReference type="InterPro" id="IPR029058">
    <property type="entry name" value="AB_hydrolase_fold"/>
</dbReference>
<comment type="caution">
    <text evidence="2">The sequence shown here is derived from an EMBL/GenBank/DDBJ whole genome shotgun (WGS) entry which is preliminary data.</text>
</comment>